<dbReference type="EMBL" id="CP108264">
    <property type="protein sequence ID" value="WTU72628.1"/>
    <property type="molecule type" value="Genomic_DNA"/>
</dbReference>
<proteinExistence type="predicted"/>
<name>A0AAU2JJV7_9ACTN</name>
<sequence>MNIFARLRTALRRRLSYRDTLADAPTPEETAALVRQADQGAADLPAVRAWKKRGAPTVGETERALELRQQARDLDNAGARLQRRTDALLRKAAPGQYGELLLEVETRRLKDYRVGDLLDVIVRHGLEDELPQRAPAGDLVRVTRVETEPLVAVREIPVRDWTFHDLLDGLDTRLGVAA</sequence>
<gene>
    <name evidence="1" type="ORF">OG327_04315</name>
</gene>
<organism evidence="1">
    <name type="scientific">Streptomyces sp. NBC_00049</name>
    <dbReference type="NCBI Taxonomy" id="2903617"/>
    <lineage>
        <taxon>Bacteria</taxon>
        <taxon>Bacillati</taxon>
        <taxon>Actinomycetota</taxon>
        <taxon>Actinomycetes</taxon>
        <taxon>Kitasatosporales</taxon>
        <taxon>Streptomycetaceae</taxon>
        <taxon>Streptomyces</taxon>
    </lineage>
</organism>
<reference evidence="1" key="1">
    <citation type="submission" date="2022-10" db="EMBL/GenBank/DDBJ databases">
        <title>The complete genomes of actinobacterial strains from the NBC collection.</title>
        <authorList>
            <person name="Joergensen T.S."/>
            <person name="Alvarez Arevalo M."/>
            <person name="Sterndorff E.B."/>
            <person name="Faurdal D."/>
            <person name="Vuksanovic O."/>
            <person name="Mourched A.-S."/>
            <person name="Charusanti P."/>
            <person name="Shaw S."/>
            <person name="Blin K."/>
            <person name="Weber T."/>
        </authorList>
    </citation>
    <scope>NUCLEOTIDE SEQUENCE</scope>
    <source>
        <strain evidence="1">NBC_00049</strain>
    </source>
</reference>
<dbReference type="AlphaFoldDB" id="A0AAU2JJV7"/>
<protein>
    <submittedName>
        <fullName evidence="1">Uncharacterized protein</fullName>
    </submittedName>
</protein>
<evidence type="ECO:0000313" key="1">
    <source>
        <dbReference type="EMBL" id="WTU72628.1"/>
    </source>
</evidence>
<accession>A0AAU2JJV7</accession>